<dbReference type="Gene3D" id="1.10.238.10">
    <property type="entry name" value="EF-hand"/>
    <property type="match status" value="1"/>
</dbReference>
<keyword evidence="2" id="KW-0732">Signal</keyword>
<evidence type="ECO:0000313" key="5">
    <source>
        <dbReference type="Proteomes" id="UP000199206"/>
    </source>
</evidence>
<protein>
    <submittedName>
        <fullName evidence="4">EF hand</fullName>
    </submittedName>
</protein>
<evidence type="ECO:0000313" key="4">
    <source>
        <dbReference type="EMBL" id="SEM82007.1"/>
    </source>
</evidence>
<dbReference type="InterPro" id="IPR018247">
    <property type="entry name" value="EF_Hand_1_Ca_BS"/>
</dbReference>
<evidence type="ECO:0000256" key="1">
    <source>
        <dbReference type="SAM" id="MobiDB-lite"/>
    </source>
</evidence>
<organism evidence="4 5">
    <name type="scientific">Sphingomonas gellani</name>
    <dbReference type="NCBI Taxonomy" id="1166340"/>
    <lineage>
        <taxon>Bacteria</taxon>
        <taxon>Pseudomonadati</taxon>
        <taxon>Pseudomonadota</taxon>
        <taxon>Alphaproteobacteria</taxon>
        <taxon>Sphingomonadales</taxon>
        <taxon>Sphingomonadaceae</taxon>
        <taxon>Sphingomonas</taxon>
    </lineage>
</organism>
<sequence length="196" mass="20677">MAQLMLIPLLLAALSAQAQDGSPEVQVIAPGKPNGQTPATLVIEPAAMFIVACDADGDGRTSRTELDDCVRRSFAAIDTAKTGALGYIAFADWQTRWLGDQGALPSPFEVDRDGDGKITETELLAQFGKLFSRFDKDGDHAVTRPEALTVRTTAADGRGPVTGRRGGKRDSAPRTGERIPGGKPGQGPYLTNGGVR</sequence>
<dbReference type="InterPro" id="IPR011992">
    <property type="entry name" value="EF-hand-dom_pair"/>
</dbReference>
<feature type="domain" description="EF-hand" evidence="3">
    <location>
        <begin position="109"/>
        <end position="133"/>
    </location>
</feature>
<dbReference type="Proteomes" id="UP000199206">
    <property type="component" value="Unassembled WGS sequence"/>
</dbReference>
<dbReference type="PROSITE" id="PS50222">
    <property type="entry name" value="EF_HAND_2"/>
    <property type="match status" value="1"/>
</dbReference>
<gene>
    <name evidence="4" type="ORF">SAMN05192583_1360</name>
</gene>
<name>A0A1H8BJE1_9SPHN</name>
<accession>A0A1H8BJE1</accession>
<dbReference type="AlphaFoldDB" id="A0A1H8BJE1"/>
<dbReference type="InterPro" id="IPR002048">
    <property type="entry name" value="EF_hand_dom"/>
</dbReference>
<evidence type="ECO:0000259" key="3">
    <source>
        <dbReference type="PROSITE" id="PS50222"/>
    </source>
</evidence>
<proteinExistence type="predicted"/>
<dbReference type="GO" id="GO:0005509">
    <property type="term" value="F:calcium ion binding"/>
    <property type="evidence" value="ECO:0007669"/>
    <property type="project" value="InterPro"/>
</dbReference>
<feature type="compositionally biased region" description="Basic and acidic residues" evidence="1">
    <location>
        <begin position="168"/>
        <end position="177"/>
    </location>
</feature>
<reference evidence="5" key="1">
    <citation type="submission" date="2016-10" db="EMBL/GenBank/DDBJ databases">
        <authorList>
            <person name="Varghese N."/>
            <person name="Submissions S."/>
        </authorList>
    </citation>
    <scope>NUCLEOTIDE SEQUENCE [LARGE SCALE GENOMIC DNA]</scope>
    <source>
        <strain evidence="5">S6-262</strain>
    </source>
</reference>
<feature type="chain" id="PRO_5011743341" evidence="2">
    <location>
        <begin position="19"/>
        <end position="196"/>
    </location>
</feature>
<feature type="region of interest" description="Disordered" evidence="1">
    <location>
        <begin position="145"/>
        <end position="196"/>
    </location>
</feature>
<feature type="signal peptide" evidence="2">
    <location>
        <begin position="1"/>
        <end position="18"/>
    </location>
</feature>
<dbReference type="EMBL" id="FOCF01000002">
    <property type="protein sequence ID" value="SEM82007.1"/>
    <property type="molecule type" value="Genomic_DNA"/>
</dbReference>
<evidence type="ECO:0000256" key="2">
    <source>
        <dbReference type="SAM" id="SignalP"/>
    </source>
</evidence>
<dbReference type="STRING" id="1166340.SAMN05192583_1360"/>
<dbReference type="PROSITE" id="PS00018">
    <property type="entry name" value="EF_HAND_1"/>
    <property type="match status" value="1"/>
</dbReference>
<dbReference type="SUPFAM" id="SSF47473">
    <property type="entry name" value="EF-hand"/>
    <property type="match status" value="1"/>
</dbReference>
<keyword evidence="5" id="KW-1185">Reference proteome</keyword>